<dbReference type="PANTHER" id="PTHR45844:SF17">
    <property type="entry name" value="TRANSCRIPTION FACTOR BHLH131"/>
    <property type="match status" value="1"/>
</dbReference>
<accession>A0AAV5JY80</accession>
<dbReference type="PANTHER" id="PTHR45844">
    <property type="entry name" value="TRANSCRIPTION FACTOR BHLH30"/>
    <property type="match status" value="1"/>
</dbReference>
<proteinExistence type="predicted"/>
<dbReference type="GO" id="GO:0003700">
    <property type="term" value="F:DNA-binding transcription factor activity"/>
    <property type="evidence" value="ECO:0007669"/>
    <property type="project" value="InterPro"/>
</dbReference>
<evidence type="ECO:0000256" key="4">
    <source>
        <dbReference type="ARBA" id="ARBA00023163"/>
    </source>
</evidence>
<evidence type="ECO:0000313" key="7">
    <source>
        <dbReference type="EMBL" id="GKV18717.1"/>
    </source>
</evidence>
<keyword evidence="2" id="KW-0805">Transcription regulation</keyword>
<evidence type="ECO:0000256" key="5">
    <source>
        <dbReference type="ARBA" id="ARBA00023242"/>
    </source>
</evidence>
<evidence type="ECO:0000259" key="6">
    <source>
        <dbReference type="PROSITE" id="PS50888"/>
    </source>
</evidence>
<dbReference type="SUPFAM" id="SSF47459">
    <property type="entry name" value="HLH, helix-loop-helix DNA-binding domain"/>
    <property type="match status" value="1"/>
</dbReference>
<dbReference type="GO" id="GO:0005634">
    <property type="term" value="C:nucleus"/>
    <property type="evidence" value="ECO:0007669"/>
    <property type="project" value="UniProtKB-SubCell"/>
</dbReference>
<protein>
    <recommendedName>
        <fullName evidence="6">BHLH domain-containing protein</fullName>
    </recommendedName>
</protein>
<comment type="caution">
    <text evidence="7">The sequence shown here is derived from an EMBL/GenBank/DDBJ whole genome shotgun (WGS) entry which is preliminary data.</text>
</comment>
<reference evidence="7 8" key="1">
    <citation type="journal article" date="2021" name="Commun. Biol.">
        <title>The genome of Shorea leprosula (Dipterocarpaceae) highlights the ecological relevance of drought in aseasonal tropical rainforests.</title>
        <authorList>
            <person name="Ng K.K.S."/>
            <person name="Kobayashi M.J."/>
            <person name="Fawcett J.A."/>
            <person name="Hatakeyama M."/>
            <person name="Paape T."/>
            <person name="Ng C.H."/>
            <person name="Ang C.C."/>
            <person name="Tnah L.H."/>
            <person name="Lee C.T."/>
            <person name="Nishiyama T."/>
            <person name="Sese J."/>
            <person name="O'Brien M.J."/>
            <person name="Copetti D."/>
            <person name="Mohd Noor M.I."/>
            <person name="Ong R.C."/>
            <person name="Putra M."/>
            <person name="Sireger I.Z."/>
            <person name="Indrioko S."/>
            <person name="Kosugi Y."/>
            <person name="Izuno A."/>
            <person name="Isagi Y."/>
            <person name="Lee S.L."/>
            <person name="Shimizu K.K."/>
        </authorList>
    </citation>
    <scope>NUCLEOTIDE SEQUENCE [LARGE SCALE GENOMIC DNA]</scope>
    <source>
        <strain evidence="7">214</strain>
    </source>
</reference>
<evidence type="ECO:0000256" key="3">
    <source>
        <dbReference type="ARBA" id="ARBA00023125"/>
    </source>
</evidence>
<name>A0AAV5JY80_9ROSI</name>
<dbReference type="GO" id="GO:0003677">
    <property type="term" value="F:DNA binding"/>
    <property type="evidence" value="ECO:0007669"/>
    <property type="project" value="UniProtKB-KW"/>
</dbReference>
<dbReference type="InterPro" id="IPR011598">
    <property type="entry name" value="bHLH_dom"/>
</dbReference>
<keyword evidence="8" id="KW-1185">Reference proteome</keyword>
<evidence type="ECO:0000256" key="2">
    <source>
        <dbReference type="ARBA" id="ARBA00023015"/>
    </source>
</evidence>
<sequence length="219" mass="24651">MVLLQRLGQGVRNIPGRCNSEIFSRQTGIRRRIILTNAIHYTSLITKPKSKVEAKVDSALKHSLAERDRRKRINKQFDKLRNILPNLTKIDKASVLTEAVWRVKDLQKKVEGLKAASHGRMARVLPGETDDFSLLYFENNGGFVKATFSCDDRRDLVPDLTKALQSVKGQVVRTEMVVVGGRIKGELWMKGVSGNEAMRVLKRALQMVVARPNLSDCAQ</sequence>
<organism evidence="7 8">
    <name type="scientific">Rubroshorea leprosula</name>
    <dbReference type="NCBI Taxonomy" id="152421"/>
    <lineage>
        <taxon>Eukaryota</taxon>
        <taxon>Viridiplantae</taxon>
        <taxon>Streptophyta</taxon>
        <taxon>Embryophyta</taxon>
        <taxon>Tracheophyta</taxon>
        <taxon>Spermatophyta</taxon>
        <taxon>Magnoliopsida</taxon>
        <taxon>eudicotyledons</taxon>
        <taxon>Gunneridae</taxon>
        <taxon>Pentapetalae</taxon>
        <taxon>rosids</taxon>
        <taxon>malvids</taxon>
        <taxon>Malvales</taxon>
        <taxon>Dipterocarpaceae</taxon>
        <taxon>Rubroshorea</taxon>
    </lineage>
</organism>
<comment type="subcellular location">
    <subcellularLocation>
        <location evidence="1">Nucleus</location>
    </subcellularLocation>
</comment>
<evidence type="ECO:0000256" key="1">
    <source>
        <dbReference type="ARBA" id="ARBA00004123"/>
    </source>
</evidence>
<evidence type="ECO:0000313" key="8">
    <source>
        <dbReference type="Proteomes" id="UP001054252"/>
    </source>
</evidence>
<dbReference type="InterPro" id="IPR036638">
    <property type="entry name" value="HLH_DNA-bd_sf"/>
</dbReference>
<dbReference type="InterPro" id="IPR045847">
    <property type="entry name" value="AIG1-like"/>
</dbReference>
<keyword evidence="5" id="KW-0539">Nucleus</keyword>
<dbReference type="SMART" id="SM00353">
    <property type="entry name" value="HLH"/>
    <property type="match status" value="1"/>
</dbReference>
<feature type="domain" description="BHLH" evidence="6">
    <location>
        <begin position="57"/>
        <end position="106"/>
    </location>
</feature>
<gene>
    <name evidence="7" type="ORF">SLEP1_g29058</name>
</gene>
<dbReference type="Gene3D" id="4.10.280.10">
    <property type="entry name" value="Helix-loop-helix DNA-binding domain"/>
    <property type="match status" value="1"/>
</dbReference>
<dbReference type="Pfam" id="PF00010">
    <property type="entry name" value="HLH"/>
    <property type="match status" value="1"/>
</dbReference>
<keyword evidence="4" id="KW-0804">Transcription</keyword>
<keyword evidence="3" id="KW-0238">DNA-binding</keyword>
<dbReference type="AlphaFoldDB" id="A0AAV5JY80"/>
<dbReference type="Proteomes" id="UP001054252">
    <property type="component" value="Unassembled WGS sequence"/>
</dbReference>
<dbReference type="EMBL" id="BPVZ01000051">
    <property type="protein sequence ID" value="GKV18717.1"/>
    <property type="molecule type" value="Genomic_DNA"/>
</dbReference>
<dbReference type="GO" id="GO:0046983">
    <property type="term" value="F:protein dimerization activity"/>
    <property type="evidence" value="ECO:0007669"/>
    <property type="project" value="InterPro"/>
</dbReference>
<dbReference type="PROSITE" id="PS50888">
    <property type="entry name" value="BHLH"/>
    <property type="match status" value="1"/>
</dbReference>